<dbReference type="Proteomes" id="UP000001471">
    <property type="component" value="Unassembled WGS sequence"/>
</dbReference>
<evidence type="ECO:0000313" key="3">
    <source>
        <dbReference type="Proteomes" id="UP000001471"/>
    </source>
</evidence>
<dbReference type="InParanoid" id="B2VS35"/>
<dbReference type="AlphaFoldDB" id="B2VS35"/>
<evidence type="ECO:0000313" key="2">
    <source>
        <dbReference type="EMBL" id="EDU40048.1"/>
    </source>
</evidence>
<sequence>MWVVRLTCNEQYAKEVAARKVAEARADAVDVENSKLLTMIDRQTGTITELQNELSKAIESLETLLNGEPVVIYL</sequence>
<proteinExistence type="predicted"/>
<organism evidence="2 3">
    <name type="scientific">Pyrenophora tritici-repentis (strain Pt-1C-BFP)</name>
    <name type="common">Wheat tan spot fungus</name>
    <name type="synonym">Drechslera tritici-repentis</name>
    <dbReference type="NCBI Taxonomy" id="426418"/>
    <lineage>
        <taxon>Eukaryota</taxon>
        <taxon>Fungi</taxon>
        <taxon>Dikarya</taxon>
        <taxon>Ascomycota</taxon>
        <taxon>Pezizomycotina</taxon>
        <taxon>Dothideomycetes</taxon>
        <taxon>Pleosporomycetidae</taxon>
        <taxon>Pleosporales</taxon>
        <taxon>Pleosporineae</taxon>
        <taxon>Pleosporaceae</taxon>
        <taxon>Pyrenophora</taxon>
    </lineage>
</organism>
<gene>
    <name evidence="2" type="ORF">PTRG_00610</name>
</gene>
<evidence type="ECO:0000256" key="1">
    <source>
        <dbReference type="SAM" id="Coils"/>
    </source>
</evidence>
<reference evidence="3" key="1">
    <citation type="journal article" date="2013" name="G3 (Bethesda)">
        <title>Comparative genomics of a plant-pathogenic fungus, Pyrenophora tritici-repentis, reveals transduplication and the impact of repeat elements on pathogenicity and population divergence.</title>
        <authorList>
            <person name="Manning V.A."/>
            <person name="Pandelova I."/>
            <person name="Dhillon B."/>
            <person name="Wilhelm L.J."/>
            <person name="Goodwin S.B."/>
            <person name="Berlin A.M."/>
            <person name="Figueroa M."/>
            <person name="Freitag M."/>
            <person name="Hane J.K."/>
            <person name="Henrissat B."/>
            <person name="Holman W.H."/>
            <person name="Kodira C.D."/>
            <person name="Martin J."/>
            <person name="Oliver R.P."/>
            <person name="Robbertse B."/>
            <person name="Schackwitz W."/>
            <person name="Schwartz D.C."/>
            <person name="Spatafora J.W."/>
            <person name="Turgeon B.G."/>
            <person name="Yandava C."/>
            <person name="Young S."/>
            <person name="Zhou S."/>
            <person name="Zeng Q."/>
            <person name="Grigoriev I.V."/>
            <person name="Ma L.-J."/>
            <person name="Ciuffetti L.M."/>
        </authorList>
    </citation>
    <scope>NUCLEOTIDE SEQUENCE [LARGE SCALE GENOMIC DNA]</scope>
    <source>
        <strain evidence="3">Pt-1C-BFP</strain>
    </source>
</reference>
<name>B2VS35_PYRTR</name>
<feature type="coiled-coil region" evidence="1">
    <location>
        <begin position="40"/>
        <end position="67"/>
    </location>
</feature>
<accession>B2VS35</accession>
<protein>
    <submittedName>
        <fullName evidence="2">Uncharacterized protein</fullName>
    </submittedName>
</protein>
<dbReference type="EMBL" id="DS231615">
    <property type="protein sequence ID" value="EDU40048.1"/>
    <property type="molecule type" value="Genomic_DNA"/>
</dbReference>
<dbReference type="HOGENOM" id="CLU_2689011_0_0_1"/>
<keyword evidence="1" id="KW-0175">Coiled coil</keyword>